<keyword evidence="4" id="KW-0808">Transferase</keyword>
<feature type="binding site" evidence="11">
    <location>
        <position position="1707"/>
    </location>
    <ligand>
        <name>ATP</name>
        <dbReference type="ChEBI" id="CHEBI:30616"/>
    </ligand>
</feature>
<dbReference type="PANTHER" id="PTHR24058:SF22">
    <property type="entry name" value="DUAL SPECIFICITY TYROSINE-PHOSPHORYLATION-REGULATED KINASE 4"/>
    <property type="match status" value="1"/>
</dbReference>
<feature type="compositionally biased region" description="Basic and acidic residues" evidence="12">
    <location>
        <begin position="1087"/>
        <end position="1099"/>
    </location>
</feature>
<feature type="compositionally biased region" description="Basic and acidic residues" evidence="12">
    <location>
        <begin position="392"/>
        <end position="401"/>
    </location>
</feature>
<dbReference type="InterPro" id="IPR017441">
    <property type="entry name" value="Protein_kinase_ATP_BS"/>
</dbReference>
<feature type="compositionally biased region" description="Polar residues" evidence="12">
    <location>
        <begin position="1233"/>
        <end position="1245"/>
    </location>
</feature>
<feature type="compositionally biased region" description="Low complexity" evidence="12">
    <location>
        <begin position="738"/>
        <end position="760"/>
    </location>
</feature>
<feature type="compositionally biased region" description="Low complexity" evidence="12">
    <location>
        <begin position="1455"/>
        <end position="1465"/>
    </location>
</feature>
<feature type="compositionally biased region" description="Polar residues" evidence="12">
    <location>
        <begin position="1342"/>
        <end position="1367"/>
    </location>
</feature>
<keyword evidence="15" id="KW-1185">Reference proteome</keyword>
<feature type="region of interest" description="Disordered" evidence="12">
    <location>
        <begin position="1"/>
        <end position="172"/>
    </location>
</feature>
<dbReference type="OrthoDB" id="9332038at2759"/>
<dbReference type="GO" id="GO:0005737">
    <property type="term" value="C:cytoplasm"/>
    <property type="evidence" value="ECO:0007669"/>
    <property type="project" value="TreeGrafter"/>
</dbReference>
<dbReference type="SUPFAM" id="SSF56112">
    <property type="entry name" value="Protein kinase-like (PK-like)"/>
    <property type="match status" value="1"/>
</dbReference>
<dbReference type="PROSITE" id="PS50011">
    <property type="entry name" value="PROTEIN_KINASE_DOM"/>
    <property type="match status" value="1"/>
</dbReference>
<feature type="compositionally biased region" description="Low complexity" evidence="12">
    <location>
        <begin position="462"/>
        <end position="498"/>
    </location>
</feature>
<feature type="compositionally biased region" description="Polar residues" evidence="12">
    <location>
        <begin position="932"/>
        <end position="944"/>
    </location>
</feature>
<evidence type="ECO:0000256" key="9">
    <source>
        <dbReference type="ARBA" id="ARBA00049308"/>
    </source>
</evidence>
<evidence type="ECO:0000256" key="3">
    <source>
        <dbReference type="ARBA" id="ARBA00022527"/>
    </source>
</evidence>
<feature type="compositionally biased region" description="Pro residues" evidence="12">
    <location>
        <begin position="1276"/>
        <end position="1287"/>
    </location>
</feature>
<feature type="compositionally biased region" description="Low complexity" evidence="12">
    <location>
        <begin position="857"/>
        <end position="868"/>
    </location>
</feature>
<feature type="compositionally biased region" description="Low complexity" evidence="12">
    <location>
        <begin position="562"/>
        <end position="572"/>
    </location>
</feature>
<evidence type="ECO:0000313" key="15">
    <source>
        <dbReference type="Proteomes" id="UP000243876"/>
    </source>
</evidence>
<feature type="compositionally biased region" description="Low complexity" evidence="12">
    <location>
        <begin position="424"/>
        <end position="439"/>
    </location>
</feature>
<dbReference type="Gene3D" id="1.10.510.10">
    <property type="entry name" value="Transferase(Phosphotransferase) domain 1"/>
    <property type="match status" value="1"/>
</dbReference>
<evidence type="ECO:0000256" key="8">
    <source>
        <dbReference type="ARBA" id="ARBA00049003"/>
    </source>
</evidence>
<feature type="compositionally biased region" description="Low complexity" evidence="12">
    <location>
        <begin position="1210"/>
        <end position="1220"/>
    </location>
</feature>
<feature type="region of interest" description="Disordered" evidence="12">
    <location>
        <begin position="279"/>
        <end position="326"/>
    </location>
</feature>
<comment type="catalytic activity">
    <reaction evidence="10">
        <text>L-tyrosyl-[protein] + ATP = O-phospho-L-tyrosyl-[protein] + ADP + H(+)</text>
        <dbReference type="Rhea" id="RHEA:10596"/>
        <dbReference type="Rhea" id="RHEA-COMP:10136"/>
        <dbReference type="Rhea" id="RHEA-COMP:20101"/>
        <dbReference type="ChEBI" id="CHEBI:15378"/>
        <dbReference type="ChEBI" id="CHEBI:30616"/>
        <dbReference type="ChEBI" id="CHEBI:46858"/>
        <dbReference type="ChEBI" id="CHEBI:61978"/>
        <dbReference type="ChEBI" id="CHEBI:456216"/>
        <dbReference type="EC" id="2.7.12.1"/>
    </reaction>
</comment>
<feature type="compositionally biased region" description="Low complexity" evidence="12">
    <location>
        <begin position="123"/>
        <end position="135"/>
    </location>
</feature>
<feature type="region of interest" description="Disordered" evidence="12">
    <location>
        <begin position="1209"/>
        <end position="1569"/>
    </location>
</feature>
<evidence type="ECO:0000256" key="12">
    <source>
        <dbReference type="SAM" id="MobiDB-lite"/>
    </source>
</evidence>
<dbReference type="GO" id="GO:0005856">
    <property type="term" value="C:cytoskeleton"/>
    <property type="evidence" value="ECO:0007669"/>
    <property type="project" value="TreeGrafter"/>
</dbReference>
<dbReference type="InterPro" id="IPR042521">
    <property type="entry name" value="DYRK"/>
</dbReference>
<dbReference type="GO" id="GO:0005524">
    <property type="term" value="F:ATP binding"/>
    <property type="evidence" value="ECO:0007669"/>
    <property type="project" value="UniProtKB-UniRule"/>
</dbReference>
<feature type="compositionally biased region" description="Low complexity" evidence="12">
    <location>
        <begin position="63"/>
        <end position="72"/>
    </location>
</feature>
<feature type="compositionally biased region" description="Low complexity" evidence="12">
    <location>
        <begin position="184"/>
        <end position="193"/>
    </location>
</feature>
<protein>
    <recommendedName>
        <fullName evidence="2">dual-specificity kinase</fullName>
        <ecNumber evidence="2">2.7.12.1</ecNumber>
    </recommendedName>
</protein>
<evidence type="ECO:0000256" key="5">
    <source>
        <dbReference type="ARBA" id="ARBA00022741"/>
    </source>
</evidence>
<feature type="compositionally biased region" description="Low complexity" evidence="12">
    <location>
        <begin position="1472"/>
        <end position="1488"/>
    </location>
</feature>
<dbReference type="InterPro" id="IPR011009">
    <property type="entry name" value="Kinase-like_dom_sf"/>
</dbReference>
<feature type="compositionally biased region" description="Polar residues" evidence="12">
    <location>
        <begin position="194"/>
        <end position="208"/>
    </location>
</feature>
<accession>A0A0D6EP73</accession>
<feature type="region of interest" description="Disordered" evidence="12">
    <location>
        <begin position="628"/>
        <end position="1187"/>
    </location>
</feature>
<dbReference type="InterPro" id="IPR008271">
    <property type="entry name" value="Ser/Thr_kinase_AS"/>
</dbReference>
<feature type="compositionally biased region" description="Polar residues" evidence="12">
    <location>
        <begin position="1986"/>
        <end position="1995"/>
    </location>
</feature>
<organism evidence="14 15">
    <name type="scientific">Sporidiobolus salmonicolor</name>
    <name type="common">Yeast-like fungus</name>
    <name type="synonym">Sporobolomyces salmonicolor</name>
    <dbReference type="NCBI Taxonomy" id="5005"/>
    <lineage>
        <taxon>Eukaryota</taxon>
        <taxon>Fungi</taxon>
        <taxon>Dikarya</taxon>
        <taxon>Basidiomycota</taxon>
        <taxon>Pucciniomycotina</taxon>
        <taxon>Microbotryomycetes</taxon>
        <taxon>Sporidiobolales</taxon>
        <taxon>Sporidiobolaceae</taxon>
        <taxon>Sporobolomyces</taxon>
    </lineage>
</organism>
<feature type="region of interest" description="Disordered" evidence="12">
    <location>
        <begin position="1972"/>
        <end position="2049"/>
    </location>
</feature>
<dbReference type="Gene3D" id="3.30.10.30">
    <property type="entry name" value="DYRK"/>
    <property type="match status" value="1"/>
</dbReference>
<name>A0A0D6EP73_SPOSA</name>
<feature type="compositionally biased region" description="Polar residues" evidence="12">
    <location>
        <begin position="531"/>
        <end position="541"/>
    </location>
</feature>
<feature type="compositionally biased region" description="Low complexity" evidence="12">
    <location>
        <begin position="1972"/>
        <end position="1984"/>
    </location>
</feature>
<feature type="region of interest" description="Disordered" evidence="12">
    <location>
        <begin position="375"/>
        <end position="592"/>
    </location>
</feature>
<dbReference type="InterPro" id="IPR050494">
    <property type="entry name" value="Ser_Thr_dual-spec_kinase"/>
</dbReference>
<dbReference type="GO" id="GO:0004712">
    <property type="term" value="F:protein serine/threonine/tyrosine kinase activity"/>
    <property type="evidence" value="ECO:0007669"/>
    <property type="project" value="UniProtKB-EC"/>
</dbReference>
<dbReference type="SMART" id="SM00220">
    <property type="entry name" value="S_TKc"/>
    <property type="match status" value="1"/>
</dbReference>
<feature type="compositionally biased region" description="Low complexity" evidence="12">
    <location>
        <begin position="2013"/>
        <end position="2030"/>
    </location>
</feature>
<feature type="compositionally biased region" description="Low complexity" evidence="12">
    <location>
        <begin position="700"/>
        <end position="723"/>
    </location>
</feature>
<evidence type="ECO:0000259" key="13">
    <source>
        <dbReference type="PROSITE" id="PS50011"/>
    </source>
</evidence>
<keyword evidence="5 11" id="KW-0547">Nucleotide-binding</keyword>
<dbReference type="Pfam" id="PF00069">
    <property type="entry name" value="Pkinase"/>
    <property type="match status" value="1"/>
</dbReference>
<dbReference type="PROSITE" id="PS00107">
    <property type="entry name" value="PROTEIN_KINASE_ATP"/>
    <property type="match status" value="1"/>
</dbReference>
<evidence type="ECO:0000256" key="1">
    <source>
        <dbReference type="ARBA" id="ARBA00008867"/>
    </source>
</evidence>
<gene>
    <name evidence="14" type="primary">SPOSA6832_03117</name>
</gene>
<reference evidence="15" key="1">
    <citation type="submission" date="2015-02" db="EMBL/GenBank/DDBJ databases">
        <authorList>
            <person name="Gon?alves P."/>
        </authorList>
    </citation>
    <scope>NUCLEOTIDE SEQUENCE [LARGE SCALE GENOMIC DNA]</scope>
</reference>
<dbReference type="CDD" id="cd14210">
    <property type="entry name" value="PKc_DYRK"/>
    <property type="match status" value="1"/>
</dbReference>
<dbReference type="InterPro" id="IPR000719">
    <property type="entry name" value="Prot_kinase_dom"/>
</dbReference>
<evidence type="ECO:0000256" key="10">
    <source>
        <dbReference type="ARBA" id="ARBA00051680"/>
    </source>
</evidence>
<dbReference type="PROSITE" id="PS00108">
    <property type="entry name" value="PROTEIN_KINASE_ST"/>
    <property type="match status" value="1"/>
</dbReference>
<feature type="compositionally biased region" description="Basic and acidic residues" evidence="12">
    <location>
        <begin position="247"/>
        <end position="263"/>
    </location>
</feature>
<dbReference type="Proteomes" id="UP000243876">
    <property type="component" value="Unassembled WGS sequence"/>
</dbReference>
<dbReference type="GO" id="GO:0004674">
    <property type="term" value="F:protein serine/threonine kinase activity"/>
    <property type="evidence" value="ECO:0007669"/>
    <property type="project" value="UniProtKB-KW"/>
</dbReference>
<dbReference type="Gene3D" id="3.30.200.20">
    <property type="entry name" value="Phosphorylase Kinase, domain 1"/>
    <property type="match status" value="1"/>
</dbReference>
<feature type="compositionally biased region" description="Polar residues" evidence="12">
    <location>
        <begin position="1044"/>
        <end position="1056"/>
    </location>
</feature>
<feature type="domain" description="Protein kinase" evidence="13">
    <location>
        <begin position="1678"/>
        <end position="1950"/>
    </location>
</feature>
<evidence type="ECO:0000256" key="7">
    <source>
        <dbReference type="ARBA" id="ARBA00022840"/>
    </source>
</evidence>
<dbReference type="EC" id="2.7.12.1" evidence="2"/>
<evidence type="ECO:0000313" key="14">
    <source>
        <dbReference type="EMBL" id="CEQ41395.1"/>
    </source>
</evidence>
<evidence type="ECO:0000256" key="11">
    <source>
        <dbReference type="PROSITE-ProRule" id="PRU10141"/>
    </source>
</evidence>
<keyword evidence="3" id="KW-0723">Serine/threonine-protein kinase</keyword>
<comment type="catalytic activity">
    <reaction evidence="9">
        <text>L-threonyl-[protein] + ATP = O-phospho-L-threonyl-[protein] + ADP + H(+)</text>
        <dbReference type="Rhea" id="RHEA:46608"/>
        <dbReference type="Rhea" id="RHEA-COMP:11060"/>
        <dbReference type="Rhea" id="RHEA-COMP:11605"/>
        <dbReference type="ChEBI" id="CHEBI:15378"/>
        <dbReference type="ChEBI" id="CHEBI:30013"/>
        <dbReference type="ChEBI" id="CHEBI:30616"/>
        <dbReference type="ChEBI" id="CHEBI:61977"/>
        <dbReference type="ChEBI" id="CHEBI:456216"/>
        <dbReference type="EC" id="2.7.12.1"/>
    </reaction>
</comment>
<feature type="compositionally biased region" description="Low complexity" evidence="12">
    <location>
        <begin position="1126"/>
        <end position="1142"/>
    </location>
</feature>
<keyword evidence="7 11" id="KW-0067">ATP-binding</keyword>
<feature type="compositionally biased region" description="Low complexity" evidence="12">
    <location>
        <begin position="1015"/>
        <end position="1029"/>
    </location>
</feature>
<sequence length="2049" mass="216245">MAASNQEDAQRSPGIGVSGSTRRKPPAPLDLLANDAPRLEAREDSSVSSNDDEHLASGGAGALGNSANLSLSTPGREEEERDTLSGLVDFRPSTGDSPVINMRIPSSRLSLSDDADNDDTVASGFSFLSSTSGSSNGYEAEQARPYKPSAVLSSSTSGYDAPNSRPYQGLGLGLPFSVSAAANLSSLGASPPSTSRLPSVPSTITTTVDPYRSPQAADRSTTSPVADRGQLIGLGELATPRWTSAPLERRWGTLPTSEEKGTAEEEPYDLLATYGIEPEPMPATRIPAGLVDSPTVARPPPHRPAAGRTIPAYDSSPNRPFGQGASASLYPVPLLPTSASTMSISTNLSPAALLNFGHEPGSTFGSLEFTAPSPVYSLEAASNDGSPNQQQPEEKQPETARDSQLPTPAAEVSERNALGKRKSTGTASSAPNSAGPGATWSVGSGKDVVGLGFDYEVGGGTTFASTSGAEEGTVSSRRRVSGGSVTSASTKRSSARSSTDGKTAMKHRRQSTSKSSFAHLPPSPAAATASHVFSASGSSTAPAVPPIAPHNVAPASAPPPLSSSTQSTPSGRTPDHARLSRHSFYSHHSSPSIIAASILRQTRDLEGVDIDIEQAAAVDEGTAEALRKLDGLSSPKMSRIASGGTTPDSRSRKSSRGPIEMPPNPRRDSEDKDRRRTRSSTGSVAASLAKDGGDALSVESTPSRRTSASASPAPALPSTSAFASPPPQPVLAKSHLVSSTSQMSSSQISSASTTRPASTRVPSVSGYEVPFPSVSPFKRGSSSSASMTAGTSPSASGSHDSTSATSLATRSAASKARRGSVSSDVSSVHSGTDGRPGLDRADSIAELDQDWETYRPTTGGTAASASSTPYSPRFDAEARRPSVASSFAESTQHSPRAPTMELSSSRDSVAVKEPSGRRKWSISSAFHKASKSPKTSAIKESSSYGDLHAQRETATSFGHQLSGDRPLPRRMAASTNDIAGLAGVEDEPRALAASSTGSLGRSSIRSEKVPSLIARTRTSSQSSSSTTRTAGQQPTGGLPPPSVVATSPGRSRSSLINPRRTPSGIPFFSRKSSYGEPSVATPSPNLDKGEMPSTEERSGRKSILGLNFLRSGGSKRDKDKAPVSPPSAKRSTFSSSTSLRASDAGMTDEFGRRASLATPKTTGLLARKRGKTISSADQGDDVFNAKPVHLPPMSMAALSPTTAKRVDALTFSHSSSTSTSGYNRPAPSGLNGVVQTPRTRTSKLQDSLKANLPTIAGSPSTHAFPSTEEPHQSPHRPSPSSTPPPKSHTPTKIPRLHRSAAVTSPRPQPRLSEGSRTSSPAGRSLASKTSSRRLSSYGGSGDTSAQLTASFASSVGVSSTENDTSSDFGIANREPGLSIGEKTLSTRRRLDSEPSAPSGIPRSRSTTGSLVSSKQSMDPLASSTSSRQSTALPRATRRPSVVDDKQTPARATRPRLSSLSISRSSGQIESDLSSSSSASTALASASRRTLPKPGEVTGPRRSSVATTEALPASKSSRGLSTKAAIPSRVPKSSASATSSRLSPSISGTESGRSSSASHREVDEDEVRGDEEMAAYVRRQMSKKLNAGMSEDAIRKMFEFPDPTDPLPPLDPKDALSLYSRYLSPYEKEEMRDYSKVYFVGPNCDKKPAAKEVTTNNHGYDDDRGDYLIVSHDHIQYRYEVIDVLGKGSFGQVLQCRDHKTGEMVAIKIIRNKKRFHHQALVEIKDPDEKHFVIRMVDSFTFRGHLCIVTELLSINLYELVKANNFAGFSTTLIRRFTLQILGSLSLLRHHRVVHCDLKPENILLKHPAKSAIKVIDFGSSCFEHEKGDPEVILGMNYHMGIDMWSLGCIIAEMYTGYPIFPGENEQEQLACIMEVMGLPEKYLVDRSSRKRLFFDSTVNSKGRRRRPGSKTLAQVLKTDDELFIDFIAKCLTWDPDRRLKPDPALRHPWIAQNRNNNVLPPTIPSRTSRASALASSTSSAARSTIAGPSSPSISTPLKKLPQPASTSTAPVPRTRTFSSSTITTSSGATRLGSKASLGLPPSTRYQVKS</sequence>
<feature type="compositionally biased region" description="Basic and acidic residues" evidence="12">
    <location>
        <begin position="665"/>
        <end position="674"/>
    </location>
</feature>
<feature type="compositionally biased region" description="Polar residues" evidence="12">
    <location>
        <begin position="1403"/>
        <end position="1431"/>
    </location>
</feature>
<feature type="compositionally biased region" description="Low complexity" evidence="12">
    <location>
        <begin position="780"/>
        <end position="830"/>
    </location>
</feature>
<feature type="compositionally biased region" description="Polar residues" evidence="12">
    <location>
        <begin position="1314"/>
        <end position="1329"/>
    </location>
</feature>
<dbReference type="EMBL" id="CENE01000014">
    <property type="protein sequence ID" value="CEQ41395.1"/>
    <property type="molecule type" value="Genomic_DNA"/>
</dbReference>
<feature type="compositionally biased region" description="Basic and acidic residues" evidence="12">
    <location>
        <begin position="37"/>
        <end position="55"/>
    </location>
</feature>
<feature type="region of interest" description="Disordered" evidence="12">
    <location>
        <begin position="184"/>
        <end position="265"/>
    </location>
</feature>
<proteinExistence type="inferred from homology"/>
<keyword evidence="6" id="KW-0418">Kinase</keyword>
<evidence type="ECO:0000256" key="4">
    <source>
        <dbReference type="ARBA" id="ARBA00022679"/>
    </source>
</evidence>
<evidence type="ECO:0000256" key="6">
    <source>
        <dbReference type="ARBA" id="ARBA00022777"/>
    </source>
</evidence>
<feature type="compositionally biased region" description="Polar residues" evidence="12">
    <location>
        <begin position="883"/>
        <end position="894"/>
    </location>
</feature>
<comment type="similarity">
    <text evidence="1">Belongs to the protein kinase superfamily. CMGC Ser/Thr protein kinase family. MNB/DYRK subfamily.</text>
</comment>
<comment type="catalytic activity">
    <reaction evidence="8">
        <text>L-seryl-[protein] + ATP = O-phospho-L-seryl-[protein] + ADP + H(+)</text>
        <dbReference type="Rhea" id="RHEA:17989"/>
        <dbReference type="Rhea" id="RHEA-COMP:9863"/>
        <dbReference type="Rhea" id="RHEA-COMP:11604"/>
        <dbReference type="ChEBI" id="CHEBI:15378"/>
        <dbReference type="ChEBI" id="CHEBI:29999"/>
        <dbReference type="ChEBI" id="CHEBI:30616"/>
        <dbReference type="ChEBI" id="CHEBI:83421"/>
        <dbReference type="ChEBI" id="CHEBI:456216"/>
        <dbReference type="EC" id="2.7.12.1"/>
    </reaction>
</comment>
<feature type="compositionally biased region" description="Low complexity" evidence="12">
    <location>
        <begin position="1527"/>
        <end position="1556"/>
    </location>
</feature>
<feature type="compositionally biased region" description="Polar residues" evidence="12">
    <location>
        <begin position="993"/>
        <end position="1003"/>
    </location>
</feature>
<evidence type="ECO:0000256" key="2">
    <source>
        <dbReference type="ARBA" id="ARBA00013203"/>
    </source>
</evidence>
<dbReference type="PANTHER" id="PTHR24058">
    <property type="entry name" value="DUAL SPECIFICITY PROTEIN KINASE"/>
    <property type="match status" value="1"/>
</dbReference>